<feature type="domain" description="3-hydroxyacyl-CoA dehydrogenase C-terminal" evidence="4">
    <location>
        <begin position="186"/>
        <end position="282"/>
    </location>
</feature>
<dbReference type="FunFam" id="3.40.50.720:FF:000009">
    <property type="entry name" value="Fatty oxidation complex, alpha subunit"/>
    <property type="match status" value="1"/>
</dbReference>
<dbReference type="Gene3D" id="3.40.50.720">
    <property type="entry name" value="NAD(P)-binding Rossmann-like Domain"/>
    <property type="match status" value="1"/>
</dbReference>
<dbReference type="InterPro" id="IPR006176">
    <property type="entry name" value="3-OHacyl-CoA_DH_NAD-bd"/>
</dbReference>
<name>E1QHN2_DESB2</name>
<dbReference type="InterPro" id="IPR008927">
    <property type="entry name" value="6-PGluconate_DH-like_C_sf"/>
</dbReference>
<dbReference type="Pfam" id="PF00725">
    <property type="entry name" value="3HCDH"/>
    <property type="match status" value="1"/>
</dbReference>
<dbReference type="InterPro" id="IPR006108">
    <property type="entry name" value="3HC_DH_C"/>
</dbReference>
<keyword evidence="1" id="KW-0560">Oxidoreductase</keyword>
<dbReference type="SUPFAM" id="SSF51735">
    <property type="entry name" value="NAD(P)-binding Rossmann-fold domains"/>
    <property type="match status" value="1"/>
</dbReference>
<dbReference type="Proteomes" id="UP000009047">
    <property type="component" value="Chromosome"/>
</dbReference>
<evidence type="ECO:0000259" key="4">
    <source>
        <dbReference type="Pfam" id="PF00725"/>
    </source>
</evidence>
<proteinExistence type="predicted"/>
<dbReference type="InterPro" id="IPR013328">
    <property type="entry name" value="6PGD_dom2"/>
</dbReference>
<dbReference type="eggNOG" id="COG1250">
    <property type="taxonomic scope" value="Bacteria"/>
</dbReference>
<evidence type="ECO:0000256" key="3">
    <source>
        <dbReference type="PIRSR" id="PIRSR000105-3"/>
    </source>
</evidence>
<feature type="binding site" evidence="3">
    <location>
        <position position="56"/>
    </location>
    <ligand>
        <name>CoA</name>
        <dbReference type="ChEBI" id="CHEBI:57287"/>
    </ligand>
</feature>
<dbReference type="GO" id="GO:0016616">
    <property type="term" value="F:oxidoreductase activity, acting on the CH-OH group of donors, NAD or NADP as acceptor"/>
    <property type="evidence" value="ECO:0007669"/>
    <property type="project" value="InterPro"/>
</dbReference>
<keyword evidence="7" id="KW-1185">Reference proteome</keyword>
<organism evidence="6 7">
    <name type="scientific">Desulfarculus baarsii (strain ATCC 33931 / DSM 2075 / LMG 7858 / VKM B-1802 / 2st14)</name>
    <dbReference type="NCBI Taxonomy" id="644282"/>
    <lineage>
        <taxon>Bacteria</taxon>
        <taxon>Pseudomonadati</taxon>
        <taxon>Thermodesulfobacteriota</taxon>
        <taxon>Desulfarculia</taxon>
        <taxon>Desulfarculales</taxon>
        <taxon>Desulfarculaceae</taxon>
        <taxon>Desulfarculus</taxon>
    </lineage>
</organism>
<accession>E1QHN2</accession>
<dbReference type="InterPro" id="IPR022694">
    <property type="entry name" value="3-OHacyl-CoA_DH"/>
</dbReference>
<dbReference type="InterPro" id="IPR036291">
    <property type="entry name" value="NAD(P)-bd_dom_sf"/>
</dbReference>
<dbReference type="STRING" id="644282.Deba_1707"/>
<evidence type="ECO:0000259" key="5">
    <source>
        <dbReference type="Pfam" id="PF02737"/>
    </source>
</evidence>
<dbReference type="PIRSF" id="PIRSF000105">
    <property type="entry name" value="HCDH"/>
    <property type="match status" value="1"/>
</dbReference>
<dbReference type="HOGENOM" id="CLU_009834_2_0_7"/>
<dbReference type="Gene3D" id="1.10.1040.10">
    <property type="entry name" value="N-(1-d-carboxylethyl)-l-norvaline Dehydrogenase, domain 2"/>
    <property type="match status" value="1"/>
</dbReference>
<dbReference type="RefSeq" id="WP_013258528.1">
    <property type="nucleotide sequence ID" value="NC_014365.1"/>
</dbReference>
<feature type="binding site" evidence="3">
    <location>
        <position position="118"/>
    </location>
    <ligand>
        <name>CoA</name>
        <dbReference type="ChEBI" id="CHEBI:57287"/>
    </ligand>
</feature>
<sequence>MINDKVFVIGAGFMGGGIAQVCAQAGCQVWLMDQSSAALQKAQAGMAASLGRLHAKGLVSDAPAAVLARVTDCDDLAPAAEADWVIEVVPESEKLKLAIFAQVDAIAPERAILASNTSSIPITRLAAATKRPQRFVGLHFFGPVPLMKLVEVVRGAQTSEQTMEAATAFCRALGQTPVRVRQDIPGFVMNRIFAAAFAEALKLVDDGVVTPWEADIGMRLGYGWSAGPFEIADNAGLDVHLLVSEFFKSVGEERIKEHSDLVRRMVAQGKLGRKSGEGFYRYDAAGKRLIPQD</sequence>
<dbReference type="OrthoDB" id="9771883at2"/>
<dbReference type="KEGG" id="dbr:Deba_1707"/>
<protein>
    <submittedName>
        <fullName evidence="6">3-hydroxyacyl-CoA dehydrogenase NAD-binding protein</fullName>
    </submittedName>
</protein>
<dbReference type="GO" id="GO:0006631">
    <property type="term" value="P:fatty acid metabolic process"/>
    <property type="evidence" value="ECO:0007669"/>
    <property type="project" value="InterPro"/>
</dbReference>
<feature type="binding site" evidence="3">
    <location>
        <position position="49"/>
    </location>
    <ligand>
        <name>CoA</name>
        <dbReference type="ChEBI" id="CHEBI:57287"/>
    </ligand>
</feature>
<dbReference type="Pfam" id="PF02737">
    <property type="entry name" value="3HCDH_N"/>
    <property type="match status" value="1"/>
</dbReference>
<evidence type="ECO:0000313" key="6">
    <source>
        <dbReference type="EMBL" id="ADK85075.1"/>
    </source>
</evidence>
<evidence type="ECO:0000256" key="1">
    <source>
        <dbReference type="ARBA" id="ARBA00023002"/>
    </source>
</evidence>
<dbReference type="PANTHER" id="PTHR48075:SF5">
    <property type="entry name" value="3-HYDROXYBUTYRYL-COA DEHYDROGENASE"/>
    <property type="match status" value="1"/>
</dbReference>
<dbReference type="GO" id="GO:0070403">
    <property type="term" value="F:NAD+ binding"/>
    <property type="evidence" value="ECO:0007669"/>
    <property type="project" value="InterPro"/>
</dbReference>
<feature type="site" description="Important for catalytic activity" evidence="2">
    <location>
        <position position="139"/>
    </location>
</feature>
<dbReference type="EMBL" id="CP002085">
    <property type="protein sequence ID" value="ADK85075.1"/>
    <property type="molecule type" value="Genomic_DNA"/>
</dbReference>
<dbReference type="AlphaFoldDB" id="E1QHN2"/>
<reference evidence="6 7" key="1">
    <citation type="journal article" date="2010" name="Stand. Genomic Sci.">
        <title>Complete genome sequence of Desulfarculus baarsii type strain (2st14).</title>
        <authorList>
            <person name="Sun H."/>
            <person name="Spring S."/>
            <person name="Lapidus A."/>
            <person name="Davenport K."/>
            <person name="Del Rio T.G."/>
            <person name="Tice H."/>
            <person name="Nolan M."/>
            <person name="Copeland A."/>
            <person name="Cheng J.F."/>
            <person name="Lucas S."/>
            <person name="Tapia R."/>
            <person name="Goodwin L."/>
            <person name="Pitluck S."/>
            <person name="Ivanova N."/>
            <person name="Pagani I."/>
            <person name="Mavromatis K."/>
            <person name="Ovchinnikova G."/>
            <person name="Pati A."/>
            <person name="Chen A."/>
            <person name="Palaniappan K."/>
            <person name="Hauser L."/>
            <person name="Chang Y.J."/>
            <person name="Jeffries C.D."/>
            <person name="Detter J.C."/>
            <person name="Han C."/>
            <person name="Rohde M."/>
            <person name="Brambilla E."/>
            <person name="Goker M."/>
            <person name="Woyke T."/>
            <person name="Bristow J."/>
            <person name="Eisen J.A."/>
            <person name="Markowitz V."/>
            <person name="Hugenholtz P."/>
            <person name="Kyrpides N.C."/>
            <person name="Klenk H.P."/>
            <person name="Land M."/>
        </authorList>
    </citation>
    <scope>NUCLEOTIDE SEQUENCE [LARGE SCALE GENOMIC DNA]</scope>
    <source>
        <strain evidence="7">ATCC 33931 / DSM 2075 / LMG 7858 / VKM B-1802 / 2st14</strain>
    </source>
</reference>
<evidence type="ECO:0000256" key="2">
    <source>
        <dbReference type="PIRSR" id="PIRSR000105-1"/>
    </source>
</evidence>
<dbReference type="SUPFAM" id="SSF48179">
    <property type="entry name" value="6-phosphogluconate dehydrogenase C-terminal domain-like"/>
    <property type="match status" value="1"/>
</dbReference>
<evidence type="ECO:0000313" key="7">
    <source>
        <dbReference type="Proteomes" id="UP000009047"/>
    </source>
</evidence>
<gene>
    <name evidence="6" type="ordered locus">Deba_1707</name>
</gene>
<dbReference type="PANTHER" id="PTHR48075">
    <property type="entry name" value="3-HYDROXYACYL-COA DEHYDROGENASE FAMILY PROTEIN"/>
    <property type="match status" value="1"/>
</dbReference>
<feature type="domain" description="3-hydroxyacyl-CoA dehydrogenase NAD binding" evidence="5">
    <location>
        <begin position="5"/>
        <end position="183"/>
    </location>
</feature>